<protein>
    <recommendedName>
        <fullName evidence="4">RING-type domain-containing protein</fullName>
    </recommendedName>
</protein>
<dbReference type="InterPro" id="IPR017907">
    <property type="entry name" value="Znf_RING_CS"/>
</dbReference>
<evidence type="ECO:0000256" key="2">
    <source>
        <dbReference type="ARBA" id="ARBA00022771"/>
    </source>
</evidence>
<evidence type="ECO:0000313" key="5">
    <source>
        <dbReference type="EMBL" id="QHT18160.1"/>
    </source>
</evidence>
<sequence length="332" mass="38795">MSTNAQPRACSYCKNAGHNAANLRCPKKLALITAMYGYWRMEFTNEDATNWINTLTDKEIRFTCSEMNLWNGLDDPAHGIDYHRRLLEQEILQWRRNAMTSIQTYLPYMEINDVTSFYLEQYIENGNLLDTFYDLPLEKQNFIRRVVYNRTTYKEEHGRRTVSDPNLHIPYNVLYLMENAFRRSHIERQILLEHPFVNPHHVLYMMNDDVAGQMDALPSGVTGRSDERERVRSASIRPSTQRWNYEIQVKEPKDTEPFDCGICYESTNCRFQAELNCGHTFCFLCIQQQSAKQYKKDSSPCCGFCRESIKTVTVATSAMAVNFKKYANMSAH</sequence>
<evidence type="ECO:0000256" key="1">
    <source>
        <dbReference type="ARBA" id="ARBA00022723"/>
    </source>
</evidence>
<keyword evidence="3" id="KW-0862">Zinc</keyword>
<dbReference type="SUPFAM" id="SSF57850">
    <property type="entry name" value="RING/U-box"/>
    <property type="match status" value="1"/>
</dbReference>
<dbReference type="InterPro" id="IPR001841">
    <property type="entry name" value="Znf_RING"/>
</dbReference>
<keyword evidence="1" id="KW-0479">Metal-binding</keyword>
<feature type="domain" description="RING-type" evidence="4">
    <location>
        <begin position="260"/>
        <end position="306"/>
    </location>
</feature>
<evidence type="ECO:0000259" key="4">
    <source>
        <dbReference type="PROSITE" id="PS50089"/>
    </source>
</evidence>
<dbReference type="InterPro" id="IPR013083">
    <property type="entry name" value="Znf_RING/FYVE/PHD"/>
</dbReference>
<dbReference type="AlphaFoldDB" id="A0A6C0DPL3"/>
<reference evidence="5" key="1">
    <citation type="journal article" date="2020" name="Nature">
        <title>Giant virus diversity and host interactions through global metagenomics.</title>
        <authorList>
            <person name="Schulz F."/>
            <person name="Roux S."/>
            <person name="Paez-Espino D."/>
            <person name="Jungbluth S."/>
            <person name="Walsh D.A."/>
            <person name="Denef V.J."/>
            <person name="McMahon K.D."/>
            <person name="Konstantinidis K.T."/>
            <person name="Eloe-Fadrosh E.A."/>
            <person name="Kyrpides N.C."/>
            <person name="Woyke T."/>
        </authorList>
    </citation>
    <scope>NUCLEOTIDE SEQUENCE</scope>
    <source>
        <strain evidence="5">GVMAG-M-3300023174-3</strain>
    </source>
</reference>
<proteinExistence type="predicted"/>
<accession>A0A6C0DPL3</accession>
<dbReference type="Gene3D" id="3.30.40.10">
    <property type="entry name" value="Zinc/RING finger domain, C3HC4 (zinc finger)"/>
    <property type="match status" value="1"/>
</dbReference>
<dbReference type="PROSITE" id="PS00518">
    <property type="entry name" value="ZF_RING_1"/>
    <property type="match status" value="1"/>
</dbReference>
<keyword evidence="2" id="KW-0863">Zinc-finger</keyword>
<dbReference type="EMBL" id="MN739649">
    <property type="protein sequence ID" value="QHT18160.1"/>
    <property type="molecule type" value="Genomic_DNA"/>
</dbReference>
<dbReference type="PROSITE" id="PS50089">
    <property type="entry name" value="ZF_RING_2"/>
    <property type="match status" value="1"/>
</dbReference>
<name>A0A6C0DPL3_9ZZZZ</name>
<organism evidence="5">
    <name type="scientific">viral metagenome</name>
    <dbReference type="NCBI Taxonomy" id="1070528"/>
    <lineage>
        <taxon>unclassified sequences</taxon>
        <taxon>metagenomes</taxon>
        <taxon>organismal metagenomes</taxon>
    </lineage>
</organism>
<dbReference type="GO" id="GO:0008270">
    <property type="term" value="F:zinc ion binding"/>
    <property type="evidence" value="ECO:0007669"/>
    <property type="project" value="UniProtKB-KW"/>
</dbReference>
<evidence type="ECO:0000256" key="3">
    <source>
        <dbReference type="ARBA" id="ARBA00022833"/>
    </source>
</evidence>